<dbReference type="Pfam" id="PF07916">
    <property type="entry name" value="TraG_N"/>
    <property type="match status" value="1"/>
</dbReference>
<dbReference type="STRING" id="48936.NJ75_00139"/>
<feature type="compositionally biased region" description="Basic and acidic residues" evidence="1">
    <location>
        <begin position="912"/>
        <end position="926"/>
    </location>
</feature>
<sequence length="926" mass="99493">MMEIFTIGGGEYLVNIFNAVSAWTGGGGFRALLRVVMVIGLIYTLLIVAFSLDWRAWFNWFLGATLIYGALVVPVTSVRITDRLNPSLAPATVANVPIGLAMVASVSSQAGDWLTRTAETVFVMPGALQMSTNGMIYGARLWDRTRDFQIRDPRISANLGEYFKQCLLYDILLGHTSFDTIANSNNILADMGPGSPARGMKFLPASGPPIIVTCQNAYNELQTGITAYTELGLQQEGRKLFPGLTPALARAKLVSDLPVIANQFHGSSQTAQQVFQQRSLVNAFLEARANLGAADGDTFAMLRAEEQARNTYSSIAQQAMTWVPLLNIVLTVVFYAMFPVIFPLFLMPRTGTMALKGYFTGFFYLAAWGPLYVVLHMFIMDRASDALNATAPGGITMAGMAGIDAVNADTATIAGFLMMSIPFLAGGMAKGAMAVSSQATSMLAPAQAAAEAAAVERTTGNYSYGNESFMNLSSFNRQSEQWNAAPSFTGGAPVMSTVNANGTTTKTMTDGASVFDTSPGMSRLAFGASLSQFANAERQQTLSELETARNTLSEERSRAVAFLDRASTRQTSGVRNSSGSESSSGYRSGENLQRFDNQSLDARDTVSESDRVTRSRGDQQTNIDRLETSRSGSVGLSGSVAGTRGGDGGPGGKGSVGANGGVQAGISGSRQRTDVVSRGNDRNETQGFESSTSDNRSNGSNVTQDSGSYAQSGSFSRSEGYSENAYSRERALEEIRRIDQRIAQIDELATSLTDSTSTREGFGASLAFDMSQIVASRYQEKAAELGITAPSLARTDYSPQEQAVYELVAREIISDYYDQRVAPFNDLIPEKGTLTGKVAGPGSFTETDLRARAPQRSGGSSRNLVEGSTDDSIGARISEGQGSLKERYEANGTRFDDRRREFDGGRSTSGGADERFNERFYDRDQR</sequence>
<evidence type="ECO:0000259" key="3">
    <source>
        <dbReference type="Pfam" id="PF07916"/>
    </source>
</evidence>
<feature type="compositionally biased region" description="Basic and acidic residues" evidence="1">
    <location>
        <begin position="671"/>
        <end position="684"/>
    </location>
</feature>
<feature type="transmembrane region" description="Helical" evidence="2">
    <location>
        <begin position="358"/>
        <end position="379"/>
    </location>
</feature>
<dbReference type="EMBL" id="JRVC01000001">
    <property type="protein sequence ID" value="KHS49436.1"/>
    <property type="molecule type" value="Genomic_DNA"/>
</dbReference>
<feature type="region of interest" description="Disordered" evidence="1">
    <location>
        <begin position="838"/>
        <end position="926"/>
    </location>
</feature>
<accession>A0A0B9AG77</accession>
<feature type="compositionally biased region" description="Polar residues" evidence="1">
    <location>
        <begin position="685"/>
        <end position="724"/>
    </location>
</feature>
<feature type="transmembrane region" description="Helical" evidence="2">
    <location>
        <begin position="57"/>
        <end position="76"/>
    </location>
</feature>
<feature type="domain" description="TraG N-terminal Proteobacteria" evidence="3">
    <location>
        <begin position="3"/>
        <end position="450"/>
    </location>
</feature>
<name>A0A0B9AG77_9SPHN</name>
<dbReference type="PATRIC" id="fig|48936.3.peg.142"/>
<organism evidence="5 6">
    <name type="scientific">Novosphingobium subterraneum</name>
    <dbReference type="NCBI Taxonomy" id="48936"/>
    <lineage>
        <taxon>Bacteria</taxon>
        <taxon>Pseudomonadati</taxon>
        <taxon>Pseudomonadota</taxon>
        <taxon>Alphaproteobacteria</taxon>
        <taxon>Sphingomonadales</taxon>
        <taxon>Sphingomonadaceae</taxon>
        <taxon>Novosphingobium</taxon>
    </lineage>
</organism>
<dbReference type="InterPro" id="IPR012931">
    <property type="entry name" value="TraG_N_Proteobacteria"/>
</dbReference>
<dbReference type="RefSeq" id="WP_082013217.1">
    <property type="nucleotide sequence ID" value="NZ_JRVC01000001.1"/>
</dbReference>
<feature type="compositionally biased region" description="Basic and acidic residues" evidence="1">
    <location>
        <begin position="884"/>
        <end position="904"/>
    </location>
</feature>
<keyword evidence="2" id="KW-0472">Membrane</keyword>
<proteinExistence type="predicted"/>
<dbReference type="AlphaFoldDB" id="A0A0B9AG77"/>
<feature type="compositionally biased region" description="Gly residues" evidence="1">
    <location>
        <begin position="643"/>
        <end position="663"/>
    </location>
</feature>
<evidence type="ECO:0000256" key="1">
    <source>
        <dbReference type="SAM" id="MobiDB-lite"/>
    </source>
</evidence>
<evidence type="ECO:0000313" key="4">
    <source>
        <dbReference type="EMBL" id="KHS49436.1"/>
    </source>
</evidence>
<evidence type="ECO:0000313" key="5">
    <source>
        <dbReference type="EMBL" id="KHS49658.1"/>
    </source>
</evidence>
<feature type="compositionally biased region" description="Low complexity" evidence="1">
    <location>
        <begin position="629"/>
        <end position="642"/>
    </location>
</feature>
<feature type="compositionally biased region" description="Basic and acidic residues" evidence="1">
    <location>
        <begin position="601"/>
        <end position="617"/>
    </location>
</feature>
<feature type="region of interest" description="Disordered" evidence="1">
    <location>
        <begin position="562"/>
        <end position="724"/>
    </location>
</feature>
<feature type="compositionally biased region" description="Low complexity" evidence="1">
    <location>
        <begin position="572"/>
        <end position="591"/>
    </location>
</feature>
<feature type="transmembrane region" description="Helical" evidence="2">
    <location>
        <begin position="322"/>
        <end position="346"/>
    </location>
</feature>
<evidence type="ECO:0000313" key="6">
    <source>
        <dbReference type="Proteomes" id="UP000031338"/>
    </source>
</evidence>
<keyword evidence="2" id="KW-0812">Transmembrane</keyword>
<dbReference type="EMBL" id="JRVC01000001">
    <property type="protein sequence ID" value="KHS49658.1"/>
    <property type="molecule type" value="Genomic_DNA"/>
</dbReference>
<evidence type="ECO:0000256" key="2">
    <source>
        <dbReference type="SAM" id="Phobius"/>
    </source>
</evidence>
<reference evidence="5 6" key="1">
    <citation type="submission" date="2014-10" db="EMBL/GenBank/DDBJ databases">
        <title>Draft genome sequence of Novosphingobium subterraneum DSM 12447.</title>
        <authorList>
            <person name="Gan H.M."/>
            <person name="Gan H.Y."/>
            <person name="Savka M.A."/>
        </authorList>
    </citation>
    <scope>NUCLEOTIDE SEQUENCE [LARGE SCALE GENOMIC DNA]</scope>
    <source>
        <strain evidence="5 6">DSM 12447</strain>
    </source>
</reference>
<comment type="caution">
    <text evidence="5">The sequence shown here is derived from an EMBL/GenBank/DDBJ whole genome shotgun (WGS) entry which is preliminary data.</text>
</comment>
<keyword evidence="2" id="KW-1133">Transmembrane helix</keyword>
<keyword evidence="6" id="KW-1185">Reference proteome</keyword>
<gene>
    <name evidence="4" type="ORF">NJ75_00139</name>
    <name evidence="5" type="ORF">NJ75_00361</name>
</gene>
<dbReference type="Proteomes" id="UP000031338">
    <property type="component" value="Unassembled WGS sequence"/>
</dbReference>
<protein>
    <submittedName>
        <fullName evidence="5">TraG-like protein</fullName>
    </submittedName>
</protein>
<feature type="transmembrane region" description="Helical" evidence="2">
    <location>
        <begin position="31"/>
        <end position="51"/>
    </location>
</feature>